<protein>
    <submittedName>
        <fullName evidence="1">Uncharacterized protein</fullName>
    </submittedName>
</protein>
<proteinExistence type="predicted"/>
<reference evidence="1 2" key="1">
    <citation type="submission" date="2014-12" db="EMBL/GenBank/DDBJ databases">
        <title>Draft genome sequences of 29 type strains of Enterococci.</title>
        <authorList>
            <person name="Zhong Z."/>
            <person name="Sun Z."/>
            <person name="Liu W."/>
            <person name="Zhang W."/>
            <person name="Zhang H."/>
        </authorList>
    </citation>
    <scope>NUCLEOTIDE SEQUENCE [LARGE SCALE GENOMIC DNA]</scope>
    <source>
        <strain evidence="1 2">DSM 17122</strain>
    </source>
</reference>
<comment type="caution">
    <text evidence="1">The sequence shown here is derived from an EMBL/GenBank/DDBJ whole genome shotgun (WGS) entry which is preliminary data.</text>
</comment>
<dbReference type="EMBL" id="JXKQ01000002">
    <property type="protein sequence ID" value="OJG46671.1"/>
    <property type="molecule type" value="Genomic_DNA"/>
</dbReference>
<organism evidence="1 2">
    <name type="scientific">Enterococcus hermanniensis</name>
    <dbReference type="NCBI Taxonomy" id="249189"/>
    <lineage>
        <taxon>Bacteria</taxon>
        <taxon>Bacillati</taxon>
        <taxon>Bacillota</taxon>
        <taxon>Bacilli</taxon>
        <taxon>Lactobacillales</taxon>
        <taxon>Enterococcaceae</taxon>
        <taxon>Enterococcus</taxon>
    </lineage>
</organism>
<dbReference type="STRING" id="249189.RV04_GL001099"/>
<name>A0A1L8TQT0_9ENTE</name>
<evidence type="ECO:0000313" key="1">
    <source>
        <dbReference type="EMBL" id="OJG46671.1"/>
    </source>
</evidence>
<dbReference type="Proteomes" id="UP000182077">
    <property type="component" value="Unassembled WGS sequence"/>
</dbReference>
<accession>A0A1L8TQT0</accession>
<sequence length="40" mass="4710">MLPYFMYKKIVEIKTIQVTPKIEADYDGLYEISESGLRLL</sequence>
<keyword evidence="2" id="KW-1185">Reference proteome</keyword>
<gene>
    <name evidence="1" type="ORF">RV04_GL001099</name>
</gene>
<dbReference type="AlphaFoldDB" id="A0A1L8TQT0"/>
<evidence type="ECO:0000313" key="2">
    <source>
        <dbReference type="Proteomes" id="UP000182077"/>
    </source>
</evidence>